<organism evidence="2 3">
    <name type="scientific">Paenibacillus prosopidis</name>
    <dbReference type="NCBI Taxonomy" id="630520"/>
    <lineage>
        <taxon>Bacteria</taxon>
        <taxon>Bacillati</taxon>
        <taxon>Bacillota</taxon>
        <taxon>Bacilli</taxon>
        <taxon>Bacillales</taxon>
        <taxon>Paenibacillaceae</taxon>
        <taxon>Paenibacillus</taxon>
    </lineage>
</organism>
<gene>
    <name evidence="2" type="ORF">DFP97_1491</name>
</gene>
<evidence type="ECO:0000259" key="1">
    <source>
        <dbReference type="Pfam" id="PF01548"/>
    </source>
</evidence>
<protein>
    <submittedName>
        <fullName evidence="2">Transposase</fullName>
    </submittedName>
</protein>
<dbReference type="InterPro" id="IPR002525">
    <property type="entry name" value="Transp_IS110-like_N"/>
</dbReference>
<dbReference type="PANTHER" id="PTHR33055">
    <property type="entry name" value="TRANSPOSASE FOR INSERTION SEQUENCE ELEMENT IS1111A"/>
    <property type="match status" value="1"/>
</dbReference>
<dbReference type="InterPro" id="IPR047650">
    <property type="entry name" value="Transpos_IS110"/>
</dbReference>
<dbReference type="Proteomes" id="UP000252415">
    <property type="component" value="Unassembled WGS sequence"/>
</dbReference>
<proteinExistence type="predicted"/>
<dbReference type="Pfam" id="PF01548">
    <property type="entry name" value="DEDD_Tnp_IS110"/>
    <property type="match status" value="1"/>
</dbReference>
<keyword evidence="3" id="KW-1185">Reference proteome</keyword>
<dbReference type="EMBL" id="QPJD01000049">
    <property type="protein sequence ID" value="RCW39881.1"/>
    <property type="molecule type" value="Genomic_DNA"/>
</dbReference>
<dbReference type="GO" id="GO:0006313">
    <property type="term" value="P:DNA transposition"/>
    <property type="evidence" value="ECO:0007669"/>
    <property type="project" value="InterPro"/>
</dbReference>
<feature type="domain" description="Transposase IS110-like N-terminal" evidence="1">
    <location>
        <begin position="37"/>
        <end position="155"/>
    </location>
</feature>
<sequence length="170" mass="19267">MMGLSTTHQGGALTMKFKQNDKQNQRIERISTSHLVVGIDIAKETHVAQATNFRGIILSKRHLSFSNTIEGFEKLERWIDGLQQKHRLKGLIVGMEPTGHYGYNLANWFADKGKSVVMVNPATTKRNKENRDNSPSKSDPKDALVIADVVSRGFYYEYSQQAIVFQRLKT</sequence>
<comment type="caution">
    <text evidence="2">The sequence shown here is derived from an EMBL/GenBank/DDBJ whole genome shotgun (WGS) entry which is preliminary data.</text>
</comment>
<feature type="non-terminal residue" evidence="2">
    <location>
        <position position="170"/>
    </location>
</feature>
<evidence type="ECO:0000313" key="2">
    <source>
        <dbReference type="EMBL" id="RCW39881.1"/>
    </source>
</evidence>
<name>A0A368VF28_9BACL</name>
<evidence type="ECO:0000313" key="3">
    <source>
        <dbReference type="Proteomes" id="UP000252415"/>
    </source>
</evidence>
<dbReference type="GO" id="GO:0003677">
    <property type="term" value="F:DNA binding"/>
    <property type="evidence" value="ECO:0007669"/>
    <property type="project" value="InterPro"/>
</dbReference>
<reference evidence="2 3" key="1">
    <citation type="submission" date="2018-07" db="EMBL/GenBank/DDBJ databases">
        <title>Genomic Encyclopedia of Type Strains, Phase III (KMG-III): the genomes of soil and plant-associated and newly described type strains.</title>
        <authorList>
            <person name="Whitman W."/>
        </authorList>
    </citation>
    <scope>NUCLEOTIDE SEQUENCE [LARGE SCALE GENOMIC DNA]</scope>
    <source>
        <strain evidence="2 3">CECT 7506</strain>
    </source>
</reference>
<dbReference type="GO" id="GO:0004803">
    <property type="term" value="F:transposase activity"/>
    <property type="evidence" value="ECO:0007669"/>
    <property type="project" value="InterPro"/>
</dbReference>
<dbReference type="AlphaFoldDB" id="A0A368VF28"/>
<accession>A0A368VF28</accession>